<dbReference type="InterPro" id="IPR036928">
    <property type="entry name" value="AS_sf"/>
</dbReference>
<evidence type="ECO:0000313" key="1">
    <source>
        <dbReference type="EMBL" id="KAF2450876.1"/>
    </source>
</evidence>
<sequence>MLDIPVIMLNPSPYPSFPGSTANVVERCPLTRLVPGSQSFTIDGAHYVARPTTHLLGGDASNQTSFATILSVSPGDTVNIASLRQQFVRMAELDDVFHDRFLEGIIFQGANRSEVTVEVQSSDVLNEWGVRWMHFRSSQDSPESSLPPGLYVIQNGSLSQIWRLYSDDNLAFLQSVWPVIGSPGKYTNVPFSGTGHRTLAIAVPSRMQASWAKPIPLEGLKIGVKDLYHLKGVKTSLGNKAFNELYPAKSETAVTLSHIISKGV</sequence>
<dbReference type="Gene3D" id="3.90.1300.10">
    <property type="entry name" value="Amidase signature (AS) domain"/>
    <property type="match status" value="1"/>
</dbReference>
<proteinExistence type="predicted"/>
<reference evidence="1" key="1">
    <citation type="journal article" date="2020" name="Stud. Mycol.">
        <title>101 Dothideomycetes genomes: a test case for predicting lifestyles and emergence of pathogens.</title>
        <authorList>
            <person name="Haridas S."/>
            <person name="Albert R."/>
            <person name="Binder M."/>
            <person name="Bloem J."/>
            <person name="Labutti K."/>
            <person name="Salamov A."/>
            <person name="Andreopoulos B."/>
            <person name="Baker S."/>
            <person name="Barry K."/>
            <person name="Bills G."/>
            <person name="Bluhm B."/>
            <person name="Cannon C."/>
            <person name="Castanera R."/>
            <person name="Culley D."/>
            <person name="Daum C."/>
            <person name="Ezra D."/>
            <person name="Gonzalez J."/>
            <person name="Henrissat B."/>
            <person name="Kuo A."/>
            <person name="Liang C."/>
            <person name="Lipzen A."/>
            <person name="Lutzoni F."/>
            <person name="Magnuson J."/>
            <person name="Mondo S."/>
            <person name="Nolan M."/>
            <person name="Ohm R."/>
            <person name="Pangilinan J."/>
            <person name="Park H.-J."/>
            <person name="Ramirez L."/>
            <person name="Alfaro M."/>
            <person name="Sun H."/>
            <person name="Tritt A."/>
            <person name="Yoshinaga Y."/>
            <person name="Zwiers L.-H."/>
            <person name="Turgeon B."/>
            <person name="Goodwin S."/>
            <person name="Spatafora J."/>
            <person name="Crous P."/>
            <person name="Grigoriev I."/>
        </authorList>
    </citation>
    <scope>NUCLEOTIDE SEQUENCE</scope>
    <source>
        <strain evidence="1">CBS 690.94</strain>
    </source>
</reference>
<accession>A0A9P4UHQ1</accession>
<evidence type="ECO:0008006" key="3">
    <source>
        <dbReference type="Google" id="ProtNLM"/>
    </source>
</evidence>
<comment type="caution">
    <text evidence="1">The sequence shown here is derived from an EMBL/GenBank/DDBJ whole genome shotgun (WGS) entry which is preliminary data.</text>
</comment>
<dbReference type="EMBL" id="MU001493">
    <property type="protein sequence ID" value="KAF2450876.1"/>
    <property type="molecule type" value="Genomic_DNA"/>
</dbReference>
<dbReference type="Proteomes" id="UP000799764">
    <property type="component" value="Unassembled WGS sequence"/>
</dbReference>
<dbReference type="OrthoDB" id="5423360at2759"/>
<evidence type="ECO:0000313" key="2">
    <source>
        <dbReference type="Proteomes" id="UP000799764"/>
    </source>
</evidence>
<organism evidence="1 2">
    <name type="scientific">Karstenula rhodostoma CBS 690.94</name>
    <dbReference type="NCBI Taxonomy" id="1392251"/>
    <lineage>
        <taxon>Eukaryota</taxon>
        <taxon>Fungi</taxon>
        <taxon>Dikarya</taxon>
        <taxon>Ascomycota</taxon>
        <taxon>Pezizomycotina</taxon>
        <taxon>Dothideomycetes</taxon>
        <taxon>Pleosporomycetidae</taxon>
        <taxon>Pleosporales</taxon>
        <taxon>Massarineae</taxon>
        <taxon>Didymosphaeriaceae</taxon>
        <taxon>Karstenula</taxon>
    </lineage>
</organism>
<name>A0A9P4UHQ1_9PLEO</name>
<keyword evidence="2" id="KW-1185">Reference proteome</keyword>
<gene>
    <name evidence="1" type="ORF">P171DRAFT_479937</name>
</gene>
<dbReference type="SUPFAM" id="SSF75304">
    <property type="entry name" value="Amidase signature (AS) enzymes"/>
    <property type="match status" value="1"/>
</dbReference>
<protein>
    <recommendedName>
        <fullName evidence="3">Amidase signature enzyme</fullName>
    </recommendedName>
</protein>
<dbReference type="AlphaFoldDB" id="A0A9P4UHQ1"/>